<dbReference type="InterPro" id="IPR001932">
    <property type="entry name" value="PPM-type_phosphatase-like_dom"/>
</dbReference>
<sequence length="258" mass="28855">MEVSIAQPLGFTQLGSRTNNEDTLFPDPKVTTPQQRWFMVCDGVGGAERGEVASQLAAIEFDQYFRENPVTTVTDAYIQEALSFVQDRFDEYVAENPQAENMGTTLTLVYRHDGGITVAHLGDSRVYLIRKGVIEWRTDDHSYVNELVKAGVLNPDEARRHPQRNIITRAIQSGEKRAKAEVQLLNDLEPGDYLFMCTDGILERISDELLEKTLGGSDSNEEKMETLLACCKGQTRDNFTACLLQIATVTGKVTHRHG</sequence>
<dbReference type="Proteomes" id="UP000249016">
    <property type="component" value="Unassembled WGS sequence"/>
</dbReference>
<dbReference type="SMART" id="SM00332">
    <property type="entry name" value="PP2Cc"/>
    <property type="match status" value="1"/>
</dbReference>
<dbReference type="Pfam" id="PF13672">
    <property type="entry name" value="PP2C_2"/>
    <property type="match status" value="1"/>
</dbReference>
<dbReference type="AlphaFoldDB" id="A0A327NPH6"/>
<feature type="domain" description="PPM-type phosphatase" evidence="1">
    <location>
        <begin position="2"/>
        <end position="246"/>
    </location>
</feature>
<dbReference type="CDD" id="cd00143">
    <property type="entry name" value="PP2Cc"/>
    <property type="match status" value="1"/>
</dbReference>
<name>A0A327NPH6_9BACT</name>
<dbReference type="OrthoDB" id="9801841at2"/>
<dbReference type="PROSITE" id="PS51746">
    <property type="entry name" value="PPM_2"/>
    <property type="match status" value="1"/>
</dbReference>
<evidence type="ECO:0000259" key="1">
    <source>
        <dbReference type="PROSITE" id="PS51746"/>
    </source>
</evidence>
<evidence type="ECO:0000313" key="3">
    <source>
        <dbReference type="Proteomes" id="UP000249016"/>
    </source>
</evidence>
<dbReference type="InterPro" id="IPR036457">
    <property type="entry name" value="PPM-type-like_dom_sf"/>
</dbReference>
<organism evidence="2 3">
    <name type="scientific">Spirosoma telluris</name>
    <dbReference type="NCBI Taxonomy" id="2183553"/>
    <lineage>
        <taxon>Bacteria</taxon>
        <taxon>Pseudomonadati</taxon>
        <taxon>Bacteroidota</taxon>
        <taxon>Cytophagia</taxon>
        <taxon>Cytophagales</taxon>
        <taxon>Cytophagaceae</taxon>
        <taxon>Spirosoma</taxon>
    </lineage>
</organism>
<comment type="caution">
    <text evidence="2">The sequence shown here is derived from an EMBL/GenBank/DDBJ whole genome shotgun (WGS) entry which is preliminary data.</text>
</comment>
<dbReference type="SMART" id="SM00331">
    <property type="entry name" value="PP2C_SIG"/>
    <property type="match status" value="1"/>
</dbReference>
<evidence type="ECO:0000313" key="2">
    <source>
        <dbReference type="EMBL" id="RAI77132.1"/>
    </source>
</evidence>
<reference evidence="2 3" key="1">
    <citation type="submission" date="2018-06" db="EMBL/GenBank/DDBJ databases">
        <title>Spirosoma sp. HMF3257 Genome sequencing and assembly.</title>
        <authorList>
            <person name="Kang H."/>
            <person name="Cha I."/>
            <person name="Kim H."/>
            <person name="Kang J."/>
            <person name="Joh K."/>
        </authorList>
    </citation>
    <scope>NUCLEOTIDE SEQUENCE [LARGE SCALE GENOMIC DNA]</scope>
    <source>
        <strain evidence="2 3">HMF3257</strain>
    </source>
</reference>
<gene>
    <name evidence="2" type="ORF">HMF3257_28405</name>
</gene>
<protein>
    <submittedName>
        <fullName evidence="2">Serine/threonine-protein phosphatase</fullName>
    </submittedName>
</protein>
<dbReference type="SUPFAM" id="SSF81606">
    <property type="entry name" value="PP2C-like"/>
    <property type="match status" value="1"/>
</dbReference>
<dbReference type="RefSeq" id="WP_111347366.1">
    <property type="nucleotide sequence ID" value="NZ_QLII01000001.1"/>
</dbReference>
<dbReference type="EMBL" id="QLII01000001">
    <property type="protein sequence ID" value="RAI77132.1"/>
    <property type="molecule type" value="Genomic_DNA"/>
</dbReference>
<keyword evidence="3" id="KW-1185">Reference proteome</keyword>
<accession>A0A327NPH6</accession>
<dbReference type="Gene3D" id="3.60.40.10">
    <property type="entry name" value="PPM-type phosphatase domain"/>
    <property type="match status" value="1"/>
</dbReference>
<proteinExistence type="predicted"/>